<dbReference type="Gene3D" id="1.10.510.10">
    <property type="entry name" value="Transferase(Phosphotransferase) domain 1"/>
    <property type="match status" value="1"/>
</dbReference>
<dbReference type="FunFam" id="1.10.510.10:FF:000004">
    <property type="entry name" value="Tyrosine-protein kinase"/>
    <property type="match status" value="1"/>
</dbReference>
<feature type="domain" description="SH3" evidence="13">
    <location>
        <begin position="61"/>
        <end position="126"/>
    </location>
</feature>
<gene>
    <name evidence="15" type="ORF">DPX16_5211</name>
</gene>
<keyword evidence="9" id="KW-0727">SH2 domain</keyword>
<dbReference type="GO" id="GO:0005524">
    <property type="term" value="F:ATP binding"/>
    <property type="evidence" value="ECO:0007669"/>
    <property type="project" value="UniProtKB-KW"/>
</dbReference>
<dbReference type="EC" id="2.7.10.2" evidence="11"/>
<keyword evidence="6 11" id="KW-0067">ATP-binding</keyword>
<evidence type="ECO:0000256" key="10">
    <source>
        <dbReference type="PROSITE-ProRule" id="PRU00192"/>
    </source>
</evidence>
<keyword evidence="1 10" id="KW-0728">SH3 domain</keyword>
<comment type="catalytic activity">
    <reaction evidence="8 11">
        <text>L-tyrosyl-[protein] + ATP = O-phospho-L-tyrosyl-[protein] + ADP + H(+)</text>
        <dbReference type="Rhea" id="RHEA:10596"/>
        <dbReference type="Rhea" id="RHEA-COMP:10136"/>
        <dbReference type="Rhea" id="RHEA-COMP:20101"/>
        <dbReference type="ChEBI" id="CHEBI:15378"/>
        <dbReference type="ChEBI" id="CHEBI:30616"/>
        <dbReference type="ChEBI" id="CHEBI:46858"/>
        <dbReference type="ChEBI" id="CHEBI:61978"/>
        <dbReference type="ChEBI" id="CHEBI:456216"/>
        <dbReference type="EC" id="2.7.10.2"/>
    </reaction>
</comment>
<dbReference type="SUPFAM" id="SSF55550">
    <property type="entry name" value="SH2 domain"/>
    <property type="match status" value="1"/>
</dbReference>
<dbReference type="Gene3D" id="2.30.30.40">
    <property type="entry name" value="SH3 Domains"/>
    <property type="match status" value="1"/>
</dbReference>
<dbReference type="Pfam" id="PF00018">
    <property type="entry name" value="SH3_1"/>
    <property type="match status" value="1"/>
</dbReference>
<dbReference type="Pfam" id="PF00017">
    <property type="entry name" value="SH2"/>
    <property type="match status" value="1"/>
</dbReference>
<dbReference type="PROSITE" id="PS00109">
    <property type="entry name" value="PROTEIN_KINASE_TYR"/>
    <property type="match status" value="1"/>
</dbReference>
<accession>A0A3N0Y197</accession>
<keyword evidence="3" id="KW-0449">Lipoprotein</keyword>
<keyword evidence="16" id="KW-1185">Reference proteome</keyword>
<evidence type="ECO:0000256" key="11">
    <source>
        <dbReference type="RuleBase" id="RU362096"/>
    </source>
</evidence>
<dbReference type="PANTHER" id="PTHR24418">
    <property type="entry name" value="TYROSINE-PROTEIN KINASE"/>
    <property type="match status" value="1"/>
</dbReference>
<evidence type="ECO:0000256" key="9">
    <source>
        <dbReference type="PROSITE-ProRule" id="PRU00191"/>
    </source>
</evidence>
<dbReference type="EMBL" id="RJVU01054446">
    <property type="protein sequence ID" value="ROL08875.1"/>
    <property type="molecule type" value="Genomic_DNA"/>
</dbReference>
<dbReference type="InterPro" id="IPR011009">
    <property type="entry name" value="Kinase-like_dom_sf"/>
</dbReference>
<keyword evidence="3" id="KW-0519">Myristate</keyword>
<dbReference type="AlphaFoldDB" id="A0A3N0Y197"/>
<dbReference type="PRINTS" id="PR00401">
    <property type="entry name" value="SH2DOMAIN"/>
</dbReference>
<evidence type="ECO:0000256" key="6">
    <source>
        <dbReference type="ARBA" id="ARBA00022840"/>
    </source>
</evidence>
<dbReference type="InterPro" id="IPR050198">
    <property type="entry name" value="Non-receptor_tyrosine_kinases"/>
</dbReference>
<dbReference type="CDD" id="cd10418">
    <property type="entry name" value="SH2_Src_Fyn_isoform_a_like"/>
    <property type="match status" value="1"/>
</dbReference>
<dbReference type="Gene3D" id="3.30.200.20">
    <property type="entry name" value="Phosphorylase Kinase, domain 1"/>
    <property type="match status" value="2"/>
</dbReference>
<evidence type="ECO:0000256" key="5">
    <source>
        <dbReference type="ARBA" id="ARBA00022777"/>
    </source>
</evidence>
<keyword evidence="7 11" id="KW-0829">Tyrosine-protein kinase</keyword>
<evidence type="ECO:0000256" key="8">
    <source>
        <dbReference type="ARBA" id="ARBA00051245"/>
    </source>
</evidence>
<dbReference type="PROSITE" id="PS50002">
    <property type="entry name" value="SH3"/>
    <property type="match status" value="1"/>
</dbReference>
<evidence type="ECO:0000256" key="4">
    <source>
        <dbReference type="ARBA" id="ARBA00022741"/>
    </source>
</evidence>
<protein>
    <recommendedName>
        <fullName evidence="11">Tyrosine-protein kinase</fullName>
        <ecNumber evidence="11">2.7.10.2</ecNumber>
    </recommendedName>
</protein>
<dbReference type="PROSITE" id="PS50001">
    <property type="entry name" value="SH2"/>
    <property type="match status" value="1"/>
</dbReference>
<name>A0A3N0Y197_ANAGA</name>
<dbReference type="SMART" id="SM00252">
    <property type="entry name" value="SH2"/>
    <property type="match status" value="1"/>
</dbReference>
<feature type="domain" description="Protein kinase" evidence="14">
    <location>
        <begin position="254"/>
        <end position="516"/>
    </location>
</feature>
<dbReference type="Proteomes" id="UP000281406">
    <property type="component" value="Unassembled WGS sequence"/>
</dbReference>
<reference evidence="15 16" key="1">
    <citation type="submission" date="2018-10" db="EMBL/GenBank/DDBJ databases">
        <title>Genome assembly for a Yunnan-Guizhou Plateau 3E fish, Anabarilius grahami (Regan), and its evolutionary and genetic applications.</title>
        <authorList>
            <person name="Jiang W."/>
        </authorList>
    </citation>
    <scope>NUCLEOTIDE SEQUENCE [LARGE SCALE GENOMIC DNA]</scope>
    <source>
        <strain evidence="15">AG-KIZ</strain>
        <tissue evidence="15">Muscle</tissue>
    </source>
</reference>
<evidence type="ECO:0000256" key="7">
    <source>
        <dbReference type="ARBA" id="ARBA00023137"/>
    </source>
</evidence>
<evidence type="ECO:0000313" key="16">
    <source>
        <dbReference type="Proteomes" id="UP000281406"/>
    </source>
</evidence>
<evidence type="ECO:0000259" key="12">
    <source>
        <dbReference type="PROSITE" id="PS50001"/>
    </source>
</evidence>
<evidence type="ECO:0000256" key="1">
    <source>
        <dbReference type="ARBA" id="ARBA00022443"/>
    </source>
</evidence>
<dbReference type="GO" id="GO:0004715">
    <property type="term" value="F:non-membrane spanning protein tyrosine kinase activity"/>
    <property type="evidence" value="ECO:0007669"/>
    <property type="project" value="UniProtKB-EC"/>
</dbReference>
<proteinExistence type="inferred from homology"/>
<dbReference type="InterPro" id="IPR047924">
    <property type="entry name" value="Fyn/Yrk_SH2"/>
</dbReference>
<feature type="domain" description="SH2" evidence="12">
    <location>
        <begin position="132"/>
        <end position="229"/>
    </location>
</feature>
<sequence>MGCVQCKDKEAAKLTEDRDTSLSQSGVGYRYGVDPTPQHYPSFSGVTGVTAIPNYNNFHATGVTQGVTVFGGVNTSTQQGTLRTRGGTGEKFQIINSTEGDWWDARSLTTGGTGYIPSNYVAPVDSIQAEDWYFGKLGRKDAERQLLSTGNPRGTYLIRESETTKGAFSLSIRDWDDVKGDHVKHYKIRKLDSGGYYITTRAQFETLQQLVQHYTERAAGLCCRLVVPCHKGMPRLTDLSVKTKDVWEIPRESLQLIKRLGNGQFGEVWMESADGLCFNLTSVCVDYTPDTVGLSHDSWEIARESLTLDMKLGAGCFADVWYGKTVTSSPTFSDLDANLGSLLDFLKDGEGRALKLPNLVDMAAQVAGGMAYIERMNYIHRDLRSANILVGDNLVCKIADFGLARLIEDNEYTARQGAKFPIKWTAPEAALYGKFTIKSDVWSFGILLTELVTKGRVPYPGMNNREVLEQVERGYRMPCPQDCPSSLHELMVQCWKKDAEERPTFEYLQAFLEDYFTATEPQYQPGDNL</sequence>
<comment type="caution">
    <text evidence="15">The sequence shown here is derived from an EMBL/GenBank/DDBJ whole genome shotgun (WGS) entry which is preliminary data.</text>
</comment>
<dbReference type="InterPro" id="IPR000980">
    <property type="entry name" value="SH2"/>
</dbReference>
<evidence type="ECO:0000313" key="15">
    <source>
        <dbReference type="EMBL" id="ROL08875.1"/>
    </source>
</evidence>
<keyword evidence="4 11" id="KW-0547">Nucleotide-binding</keyword>
<comment type="similarity">
    <text evidence="11">Belongs to the protein kinase superfamily. Tyr protein kinase family.</text>
</comment>
<keyword evidence="5 11" id="KW-0418">Kinase</keyword>
<dbReference type="PROSITE" id="PS50011">
    <property type="entry name" value="PROTEIN_KINASE_DOM"/>
    <property type="match status" value="1"/>
</dbReference>
<dbReference type="InterPro" id="IPR020635">
    <property type="entry name" value="Tyr_kinase_cat_dom"/>
</dbReference>
<dbReference type="InterPro" id="IPR008266">
    <property type="entry name" value="Tyr_kinase_AS"/>
</dbReference>
<evidence type="ECO:0000256" key="3">
    <source>
        <dbReference type="ARBA" id="ARBA00022707"/>
    </source>
</evidence>
<dbReference type="Pfam" id="PF07714">
    <property type="entry name" value="PK_Tyr_Ser-Thr"/>
    <property type="match status" value="1"/>
</dbReference>
<dbReference type="PRINTS" id="PR00109">
    <property type="entry name" value="TYRKINASE"/>
</dbReference>
<dbReference type="InterPro" id="IPR036860">
    <property type="entry name" value="SH2_dom_sf"/>
</dbReference>
<organism evidence="15 16">
    <name type="scientific">Anabarilius grahami</name>
    <name type="common">Kanglang fish</name>
    <name type="synonym">Barilius grahami</name>
    <dbReference type="NCBI Taxonomy" id="495550"/>
    <lineage>
        <taxon>Eukaryota</taxon>
        <taxon>Metazoa</taxon>
        <taxon>Chordata</taxon>
        <taxon>Craniata</taxon>
        <taxon>Vertebrata</taxon>
        <taxon>Euteleostomi</taxon>
        <taxon>Actinopterygii</taxon>
        <taxon>Neopterygii</taxon>
        <taxon>Teleostei</taxon>
        <taxon>Ostariophysi</taxon>
        <taxon>Cypriniformes</taxon>
        <taxon>Xenocyprididae</taxon>
        <taxon>Xenocypridinae</taxon>
        <taxon>Xenocypridinae incertae sedis</taxon>
        <taxon>Anabarilius</taxon>
    </lineage>
</organism>
<dbReference type="Gene3D" id="3.30.505.10">
    <property type="entry name" value="SH2 domain"/>
    <property type="match status" value="1"/>
</dbReference>
<dbReference type="FunFam" id="3.30.505.10:FF:000001">
    <property type="entry name" value="Tyrosine-protein kinase"/>
    <property type="match status" value="1"/>
</dbReference>
<dbReference type="InterPro" id="IPR001452">
    <property type="entry name" value="SH3_domain"/>
</dbReference>
<keyword evidence="2 11" id="KW-0808">Transferase</keyword>
<dbReference type="InterPro" id="IPR000719">
    <property type="entry name" value="Prot_kinase_dom"/>
</dbReference>
<dbReference type="SMART" id="SM00219">
    <property type="entry name" value="TyrKc"/>
    <property type="match status" value="1"/>
</dbReference>
<dbReference type="OrthoDB" id="4062651at2759"/>
<dbReference type="SUPFAM" id="SSF56112">
    <property type="entry name" value="Protein kinase-like (PK-like)"/>
    <property type="match status" value="1"/>
</dbReference>
<evidence type="ECO:0000259" key="14">
    <source>
        <dbReference type="PROSITE" id="PS50011"/>
    </source>
</evidence>
<evidence type="ECO:0000259" key="13">
    <source>
        <dbReference type="PROSITE" id="PS50002"/>
    </source>
</evidence>
<evidence type="ECO:0000256" key="2">
    <source>
        <dbReference type="ARBA" id="ARBA00022679"/>
    </source>
</evidence>
<dbReference type="InterPro" id="IPR001245">
    <property type="entry name" value="Ser-Thr/Tyr_kinase_cat_dom"/>
</dbReference>